<feature type="domain" description="Calcineurin-like phosphoesterase" evidence="8">
    <location>
        <begin position="1"/>
        <end position="239"/>
    </location>
</feature>
<dbReference type="GO" id="GO:0006260">
    <property type="term" value="P:DNA replication"/>
    <property type="evidence" value="ECO:0007669"/>
    <property type="project" value="UniProtKB-KW"/>
</dbReference>
<keyword evidence="7" id="KW-0235">DNA replication</keyword>
<keyword evidence="7" id="KW-0255">Endonuclease</keyword>
<comment type="subunit">
    <text evidence="2 7">Heterodimer of SbcC and SbcD.</text>
</comment>
<dbReference type="CDD" id="cd00840">
    <property type="entry name" value="MPP_Mre11_N"/>
    <property type="match status" value="1"/>
</dbReference>
<dbReference type="NCBIfam" id="TIGR00619">
    <property type="entry name" value="sbcd"/>
    <property type="match status" value="1"/>
</dbReference>
<keyword evidence="11" id="KW-1185">Reference proteome</keyword>
<comment type="function">
    <text evidence="7">SbcCD cleaves DNA hairpin structures. These structures can inhibit DNA replication and are intermediates in certain DNA recombination reactions. The complex acts as a 3'-&gt;5' double strand exonuclease that can open hairpins. It also has a 5' single-strand endonuclease activity.</text>
</comment>
<gene>
    <name evidence="7 10" type="primary">sbcD</name>
    <name evidence="10" type="ORF">GN277_06595</name>
</gene>
<dbReference type="SUPFAM" id="SSF56300">
    <property type="entry name" value="Metallo-dependent phosphatases"/>
    <property type="match status" value="1"/>
</dbReference>
<accession>A0A7X3SI42</accession>
<evidence type="ECO:0000256" key="3">
    <source>
        <dbReference type="ARBA" id="ARBA00013365"/>
    </source>
</evidence>
<evidence type="ECO:0000256" key="5">
    <source>
        <dbReference type="ARBA" id="ARBA00022801"/>
    </source>
</evidence>
<evidence type="ECO:0000256" key="1">
    <source>
        <dbReference type="ARBA" id="ARBA00010555"/>
    </source>
</evidence>
<dbReference type="AlphaFoldDB" id="A0A7X3SI42"/>
<keyword evidence="6 7" id="KW-0269">Exonuclease</keyword>
<dbReference type="Pfam" id="PF00149">
    <property type="entry name" value="Metallophos"/>
    <property type="match status" value="1"/>
</dbReference>
<sequence>MKFFHLSDLHIGKQLHHYSLKEEQEAILREVVDYAKAIKPDAVVIAGDIYDRSVPSAEAVTVFDWFLTQLSELVPAIPVLIISGNHDSGERLMYASHILEKHHIHLAGNVLGDREERLRKVTLKDDFGQVDFYLLPFMKPSYVRNVFEGEPLKTNDQGDALQRPPGYTDAVQRILEREEIDYQNRRNVLVSHQFYTGNMSGACPMTCDSEIFCVGGLENVDIRVVKDFDYVALGHLHSPQSVGSPHIRYCGTLLKYSVSECSHVKTLTVVTLLEKGQPPLIDLLPLHPLRDVKKKTGKLEDIIKQAEAGEREDFISVTLKDEIEPYKPKEQLEKVFDHILEVRVDNARTRQKLREMDEELAMKDPLEIFEDFYEEIQGTRLKDEEVEMMRQIFEQAKEE</sequence>
<name>A0A7X3SI42_9FIRM</name>
<evidence type="ECO:0000313" key="11">
    <source>
        <dbReference type="Proteomes" id="UP000460412"/>
    </source>
</evidence>
<evidence type="ECO:0000256" key="7">
    <source>
        <dbReference type="RuleBase" id="RU363069"/>
    </source>
</evidence>
<evidence type="ECO:0000256" key="6">
    <source>
        <dbReference type="ARBA" id="ARBA00022839"/>
    </source>
</evidence>
<protein>
    <recommendedName>
        <fullName evidence="3 7">Nuclease SbcCD subunit D</fullName>
    </recommendedName>
</protein>
<dbReference type="Pfam" id="PF12320">
    <property type="entry name" value="SbcD_C"/>
    <property type="match status" value="1"/>
</dbReference>
<dbReference type="Gene3D" id="3.60.21.10">
    <property type="match status" value="1"/>
</dbReference>
<dbReference type="GO" id="GO:0008408">
    <property type="term" value="F:3'-5' exonuclease activity"/>
    <property type="evidence" value="ECO:0007669"/>
    <property type="project" value="InterPro"/>
</dbReference>
<evidence type="ECO:0000256" key="4">
    <source>
        <dbReference type="ARBA" id="ARBA00022722"/>
    </source>
</evidence>
<dbReference type="InterPro" id="IPR029052">
    <property type="entry name" value="Metallo-depent_PP-like"/>
</dbReference>
<dbReference type="GO" id="GO:0004519">
    <property type="term" value="F:endonuclease activity"/>
    <property type="evidence" value="ECO:0007669"/>
    <property type="project" value="UniProtKB-KW"/>
</dbReference>
<evidence type="ECO:0000313" key="10">
    <source>
        <dbReference type="EMBL" id="MXP75058.1"/>
    </source>
</evidence>
<keyword evidence="5 7" id="KW-0378">Hydrolase</keyword>
<dbReference type="GO" id="GO:0006310">
    <property type="term" value="P:DNA recombination"/>
    <property type="evidence" value="ECO:0007669"/>
    <property type="project" value="UniProtKB-KW"/>
</dbReference>
<dbReference type="Proteomes" id="UP000460412">
    <property type="component" value="Unassembled WGS sequence"/>
</dbReference>
<evidence type="ECO:0000256" key="2">
    <source>
        <dbReference type="ARBA" id="ARBA00011322"/>
    </source>
</evidence>
<proteinExistence type="inferred from homology"/>
<reference evidence="10 11" key="1">
    <citation type="submission" date="2019-12" db="EMBL/GenBank/DDBJ databases">
        <title>Sporaefaciens musculi gen. nov., sp. nov., a novel bacterium isolated from the caecum of an obese mouse.</title>
        <authorList>
            <person name="Rasmussen T.S."/>
            <person name="Streidl T."/>
            <person name="Hitch T.C.A."/>
            <person name="Wortmann E."/>
            <person name="Deptula P."/>
            <person name="Hansen M."/>
            <person name="Nielsen D.S."/>
            <person name="Clavel T."/>
            <person name="Vogensen F.K."/>
        </authorList>
    </citation>
    <scope>NUCLEOTIDE SEQUENCE [LARGE SCALE GENOMIC DNA]</scope>
    <source>
        <strain evidence="10 11">WCA-9-b2</strain>
    </source>
</reference>
<organism evidence="10 11">
    <name type="scientific">Sporofaciens musculi</name>
    <dbReference type="NCBI Taxonomy" id="2681861"/>
    <lineage>
        <taxon>Bacteria</taxon>
        <taxon>Bacillati</taxon>
        <taxon>Bacillota</taxon>
        <taxon>Clostridia</taxon>
        <taxon>Lachnospirales</taxon>
        <taxon>Lachnospiraceae</taxon>
        <taxon>Sporofaciens</taxon>
    </lineage>
</organism>
<evidence type="ECO:0000259" key="9">
    <source>
        <dbReference type="Pfam" id="PF12320"/>
    </source>
</evidence>
<dbReference type="InterPro" id="IPR041796">
    <property type="entry name" value="Mre11_N"/>
</dbReference>
<keyword evidence="7" id="KW-0233">DNA recombination</keyword>
<dbReference type="PANTHER" id="PTHR30337:SF0">
    <property type="entry name" value="NUCLEASE SBCCD SUBUNIT D"/>
    <property type="match status" value="1"/>
</dbReference>
<dbReference type="RefSeq" id="WP_159750371.1">
    <property type="nucleotide sequence ID" value="NZ_WUQX01000001.1"/>
</dbReference>
<comment type="similarity">
    <text evidence="1 7">Belongs to the SbcD family.</text>
</comment>
<comment type="caution">
    <text evidence="10">The sequence shown here is derived from an EMBL/GenBank/DDBJ whole genome shotgun (WGS) entry which is preliminary data.</text>
</comment>
<dbReference type="EMBL" id="WUQX01000001">
    <property type="protein sequence ID" value="MXP75058.1"/>
    <property type="molecule type" value="Genomic_DNA"/>
</dbReference>
<dbReference type="InterPro" id="IPR026843">
    <property type="entry name" value="SbcD_C"/>
</dbReference>
<feature type="domain" description="Nuclease SbcCD subunit D C-terminal" evidence="9">
    <location>
        <begin position="286"/>
        <end position="375"/>
    </location>
</feature>
<dbReference type="InterPro" id="IPR004593">
    <property type="entry name" value="SbcD"/>
</dbReference>
<dbReference type="InterPro" id="IPR004843">
    <property type="entry name" value="Calcineurin-like_PHP"/>
</dbReference>
<keyword evidence="4 7" id="KW-0540">Nuclease</keyword>
<dbReference type="PANTHER" id="PTHR30337">
    <property type="entry name" value="COMPONENT OF ATP-DEPENDENT DSDNA EXONUCLEASE"/>
    <property type="match status" value="1"/>
</dbReference>
<dbReference type="InterPro" id="IPR050535">
    <property type="entry name" value="DNA_Repair-Maintenance_Comp"/>
</dbReference>
<evidence type="ECO:0000259" key="8">
    <source>
        <dbReference type="Pfam" id="PF00149"/>
    </source>
</evidence>